<dbReference type="Pfam" id="PF26640">
    <property type="entry name" value="DUF8212"/>
    <property type="match status" value="1"/>
</dbReference>
<reference evidence="2" key="1">
    <citation type="submission" date="2023-06" db="EMBL/GenBank/DDBJ databases">
        <title>Genome-scale phylogeny and comparative genomics of the fungal order Sordariales.</title>
        <authorList>
            <consortium name="Lawrence Berkeley National Laboratory"/>
            <person name="Hensen N."/>
            <person name="Bonometti L."/>
            <person name="Westerberg I."/>
            <person name="Brannstrom I.O."/>
            <person name="Guillou S."/>
            <person name="Cros-Aarteil S."/>
            <person name="Calhoun S."/>
            <person name="Haridas S."/>
            <person name="Kuo A."/>
            <person name="Mondo S."/>
            <person name="Pangilinan J."/>
            <person name="Riley R."/>
            <person name="Labutti K."/>
            <person name="Andreopoulos B."/>
            <person name="Lipzen A."/>
            <person name="Chen C."/>
            <person name="Yanf M."/>
            <person name="Daum C."/>
            <person name="Ng V."/>
            <person name="Clum A."/>
            <person name="Steindorff A."/>
            <person name="Ohm R."/>
            <person name="Martin F."/>
            <person name="Silar P."/>
            <person name="Natvig D."/>
            <person name="Lalanne C."/>
            <person name="Gautier V."/>
            <person name="Ament-Velasquez S.L."/>
            <person name="Kruys A."/>
            <person name="Hutchinson M.I."/>
            <person name="Powell A.J."/>
            <person name="Barry K."/>
            <person name="Miller A.N."/>
            <person name="Grigoriev I.V."/>
            <person name="Debuchy R."/>
            <person name="Gladieux P."/>
            <person name="Thoren M.H."/>
            <person name="Johannesson H."/>
        </authorList>
    </citation>
    <scope>NUCLEOTIDE SEQUENCE</scope>
    <source>
        <strain evidence="2">CBS 606.72</strain>
    </source>
</reference>
<evidence type="ECO:0000313" key="3">
    <source>
        <dbReference type="Proteomes" id="UP001175000"/>
    </source>
</evidence>
<organism evidence="2 3">
    <name type="scientific">Immersiella caudata</name>
    <dbReference type="NCBI Taxonomy" id="314043"/>
    <lineage>
        <taxon>Eukaryota</taxon>
        <taxon>Fungi</taxon>
        <taxon>Dikarya</taxon>
        <taxon>Ascomycota</taxon>
        <taxon>Pezizomycotina</taxon>
        <taxon>Sordariomycetes</taxon>
        <taxon>Sordariomycetidae</taxon>
        <taxon>Sordariales</taxon>
        <taxon>Lasiosphaeriaceae</taxon>
        <taxon>Immersiella</taxon>
    </lineage>
</organism>
<gene>
    <name evidence="2" type="ORF">B0T14DRAFT_540758</name>
</gene>
<dbReference type="PANTHER" id="PTHR10622">
    <property type="entry name" value="HET DOMAIN-CONTAINING PROTEIN"/>
    <property type="match status" value="1"/>
</dbReference>
<dbReference type="InterPro" id="IPR058525">
    <property type="entry name" value="DUF8212"/>
</dbReference>
<accession>A0AA39U3K5</accession>
<name>A0AA39U3K5_9PEZI</name>
<evidence type="ECO:0000313" key="2">
    <source>
        <dbReference type="EMBL" id="KAK0611748.1"/>
    </source>
</evidence>
<keyword evidence="3" id="KW-1185">Reference proteome</keyword>
<dbReference type="Proteomes" id="UP001175000">
    <property type="component" value="Unassembled WGS sequence"/>
</dbReference>
<evidence type="ECO:0000259" key="1">
    <source>
        <dbReference type="Pfam" id="PF26640"/>
    </source>
</evidence>
<dbReference type="PANTHER" id="PTHR10622:SF10">
    <property type="entry name" value="HET DOMAIN-CONTAINING PROTEIN"/>
    <property type="match status" value="1"/>
</dbReference>
<dbReference type="EMBL" id="JAULSU010000007">
    <property type="protein sequence ID" value="KAK0611748.1"/>
    <property type="molecule type" value="Genomic_DNA"/>
</dbReference>
<dbReference type="AlphaFoldDB" id="A0AA39U3K5"/>
<protein>
    <recommendedName>
        <fullName evidence="1">DUF8212 domain-containing protein</fullName>
    </recommendedName>
</protein>
<proteinExistence type="predicted"/>
<feature type="domain" description="DUF8212" evidence="1">
    <location>
        <begin position="165"/>
        <end position="191"/>
    </location>
</feature>
<comment type="caution">
    <text evidence="2">The sequence shown here is derived from an EMBL/GenBank/DDBJ whole genome shotgun (WGS) entry which is preliminary data.</text>
</comment>
<sequence>MWLINTTTLTLKFFLKPPPRYAILSHVWTDEECSFQEFRSLETSSNDPALALNQMFDWVWIDTCCIDKTSSAELSESINSMFACVDFYNRSWKKIGGKWLLRKEISEITGIGEADLAFFDRGRSSIAQKLSWAPTRQTTRVEDEAYCLLGILGVYLPLLYGEGENAFRRLQEELIRTSTDQTIFAWPMYLWVPLQSPA</sequence>